<protein>
    <submittedName>
        <fullName evidence="1">Uncharacterized protein</fullName>
    </submittedName>
</protein>
<reference evidence="1" key="1">
    <citation type="submission" date="2014-11" db="EMBL/GenBank/DDBJ databases">
        <authorList>
            <person name="Amaro Gonzalez C."/>
        </authorList>
    </citation>
    <scope>NUCLEOTIDE SEQUENCE</scope>
</reference>
<reference evidence="1" key="2">
    <citation type="journal article" date="2015" name="Fish Shellfish Immunol.">
        <title>Early steps in the European eel (Anguilla anguilla)-Vibrio vulnificus interaction in the gills: Role of the RtxA13 toxin.</title>
        <authorList>
            <person name="Callol A."/>
            <person name="Pajuelo D."/>
            <person name="Ebbesson L."/>
            <person name="Teles M."/>
            <person name="MacKenzie S."/>
            <person name="Amaro C."/>
        </authorList>
    </citation>
    <scope>NUCLEOTIDE SEQUENCE</scope>
</reference>
<dbReference type="EMBL" id="GBXM01068088">
    <property type="protein sequence ID" value="JAH40489.1"/>
    <property type="molecule type" value="Transcribed_RNA"/>
</dbReference>
<accession>A0A0E9SGH7</accession>
<evidence type="ECO:0000313" key="1">
    <source>
        <dbReference type="EMBL" id="JAH40489.1"/>
    </source>
</evidence>
<dbReference type="AlphaFoldDB" id="A0A0E9SGH7"/>
<sequence length="50" mass="5658">MADHCLVLRAENTGERRMTCRDDHTAAYQLSVCFLCRYCVLSPLHNGTAD</sequence>
<name>A0A0E9SGH7_ANGAN</name>
<organism evidence="1">
    <name type="scientific">Anguilla anguilla</name>
    <name type="common">European freshwater eel</name>
    <name type="synonym">Muraena anguilla</name>
    <dbReference type="NCBI Taxonomy" id="7936"/>
    <lineage>
        <taxon>Eukaryota</taxon>
        <taxon>Metazoa</taxon>
        <taxon>Chordata</taxon>
        <taxon>Craniata</taxon>
        <taxon>Vertebrata</taxon>
        <taxon>Euteleostomi</taxon>
        <taxon>Actinopterygii</taxon>
        <taxon>Neopterygii</taxon>
        <taxon>Teleostei</taxon>
        <taxon>Anguilliformes</taxon>
        <taxon>Anguillidae</taxon>
        <taxon>Anguilla</taxon>
    </lineage>
</organism>
<proteinExistence type="predicted"/>